<evidence type="ECO:0000313" key="2">
    <source>
        <dbReference type="EMBL" id="RXK85954.1"/>
    </source>
</evidence>
<proteinExistence type="predicted"/>
<dbReference type="RefSeq" id="WP_129001705.1">
    <property type="nucleotide sequence ID" value="NZ_SDHZ01000001.1"/>
</dbReference>
<accession>A0A4Q1D9A3</accession>
<dbReference type="Proteomes" id="UP000290545">
    <property type="component" value="Unassembled WGS sequence"/>
</dbReference>
<evidence type="ECO:0008006" key="4">
    <source>
        <dbReference type="Google" id="ProtNLM"/>
    </source>
</evidence>
<name>A0A4Q1D9A3_9BACT</name>
<dbReference type="AlphaFoldDB" id="A0A4Q1D9A3"/>
<dbReference type="EMBL" id="SDHZ01000001">
    <property type="protein sequence ID" value="RXK85954.1"/>
    <property type="molecule type" value="Genomic_DNA"/>
</dbReference>
<feature type="coiled-coil region" evidence="1">
    <location>
        <begin position="362"/>
        <end position="389"/>
    </location>
</feature>
<comment type="caution">
    <text evidence="2">The sequence shown here is derived from an EMBL/GenBank/DDBJ whole genome shotgun (WGS) entry which is preliminary data.</text>
</comment>
<keyword evidence="3" id="KW-1185">Reference proteome</keyword>
<organism evidence="2 3">
    <name type="scientific">Filimonas effusa</name>
    <dbReference type="NCBI Taxonomy" id="2508721"/>
    <lineage>
        <taxon>Bacteria</taxon>
        <taxon>Pseudomonadati</taxon>
        <taxon>Bacteroidota</taxon>
        <taxon>Chitinophagia</taxon>
        <taxon>Chitinophagales</taxon>
        <taxon>Chitinophagaceae</taxon>
        <taxon>Filimonas</taxon>
    </lineage>
</organism>
<evidence type="ECO:0000313" key="3">
    <source>
        <dbReference type="Proteomes" id="UP000290545"/>
    </source>
</evidence>
<dbReference type="OrthoDB" id="9808753at2"/>
<evidence type="ECO:0000256" key="1">
    <source>
        <dbReference type="SAM" id="Coils"/>
    </source>
</evidence>
<keyword evidence="1" id="KW-0175">Coiled coil</keyword>
<protein>
    <recommendedName>
        <fullName evidence="4">BZIP transcription factor</fullName>
    </recommendedName>
</protein>
<reference evidence="2 3" key="1">
    <citation type="submission" date="2019-01" db="EMBL/GenBank/DDBJ databases">
        <title>Filimonas sp. strain TTM-71.</title>
        <authorList>
            <person name="Chen W.-M."/>
        </authorList>
    </citation>
    <scope>NUCLEOTIDE SEQUENCE [LARGE SCALE GENOMIC DNA]</scope>
    <source>
        <strain evidence="2 3">TTM-71</strain>
    </source>
</reference>
<sequence length="389" mass="42385">MIHLLRFTSTELTQSVTCLLPSSALNKAICRVVSLFIMVLFFGSIFAQNTFPSTGNAGIGTTTPQAPLHIVNGYQDIMLATGTNSSGYVLTVGLNDDGVNFVNNSTERGFNFTNARGSRLSLGYWGGFSSVNNSGSFIYNGLGDVSFRMIERGSGGRAIVHGFDNKLVLNYDGDFTGGTQLGNSVYFPANTGNSYINGGNVGIGTNSPSQKLEVNGNAFVNGTLILPSGDIYSDGNNMAYFHNGGFIWANSNNTQTKMELTAQSNLLLYGNMFVGTTADQRNLDVNGNVKTRKIKVTQTGWPDYVFDSSYQLPSLPQIETFIQQNKHLPEVPSATEVKSNGLDLGDNQAILLKKIEELTLYIIQQNKRMDQQSAELEQVKKRLQQLEPK</sequence>
<gene>
    <name evidence="2" type="ORF">ESB13_03855</name>
</gene>